<dbReference type="EMBL" id="VSSQ01028597">
    <property type="protein sequence ID" value="MPM78377.1"/>
    <property type="molecule type" value="Genomic_DNA"/>
</dbReference>
<organism evidence="2">
    <name type="scientific">bioreactor metagenome</name>
    <dbReference type="NCBI Taxonomy" id="1076179"/>
    <lineage>
        <taxon>unclassified sequences</taxon>
        <taxon>metagenomes</taxon>
        <taxon>ecological metagenomes</taxon>
    </lineage>
</organism>
<evidence type="ECO:0000313" key="2">
    <source>
        <dbReference type="EMBL" id="MPM78377.1"/>
    </source>
</evidence>
<proteinExistence type="predicted"/>
<keyword evidence="1" id="KW-0472">Membrane</keyword>
<protein>
    <recommendedName>
        <fullName evidence="3">Bacterial Ig-like domain-containing protein</fullName>
    </recommendedName>
</protein>
<evidence type="ECO:0008006" key="3">
    <source>
        <dbReference type="Google" id="ProtNLM"/>
    </source>
</evidence>
<gene>
    <name evidence="2" type="ORF">SDC9_125388</name>
</gene>
<dbReference type="Gene3D" id="2.60.40.10">
    <property type="entry name" value="Immunoglobulins"/>
    <property type="match status" value="1"/>
</dbReference>
<sequence length="254" mass="28829">MAFCHQNHESSQNFHELSDTVENLDFSVIKNASILITRSVIYLANPEENQAPLVNVSDPEVSESLIKLCYNVSDSESTVEVFFDNQSLGNVQSERNFSLPKGEHTIKVQATDRYGNRGTDSTTVVNKEIQNKNFETPSQKIEYNGKYVIGYPEDSIDSNGTLYYYLDGFGPLDPGNFLVLTPGSHNLKIWSENENGTLIMEDENSDFTTYSMEKIEIDNPIADRKNPLVYISVIFASLVVFTFYWKWIKEISES</sequence>
<dbReference type="AlphaFoldDB" id="A0A645CN85"/>
<feature type="transmembrane region" description="Helical" evidence="1">
    <location>
        <begin position="228"/>
        <end position="248"/>
    </location>
</feature>
<comment type="caution">
    <text evidence="2">The sequence shown here is derived from an EMBL/GenBank/DDBJ whole genome shotgun (WGS) entry which is preliminary data.</text>
</comment>
<reference evidence="2" key="1">
    <citation type="submission" date="2019-08" db="EMBL/GenBank/DDBJ databases">
        <authorList>
            <person name="Kucharzyk K."/>
            <person name="Murdoch R.W."/>
            <person name="Higgins S."/>
            <person name="Loffler F."/>
        </authorList>
    </citation>
    <scope>NUCLEOTIDE SEQUENCE</scope>
</reference>
<evidence type="ECO:0000256" key="1">
    <source>
        <dbReference type="SAM" id="Phobius"/>
    </source>
</evidence>
<dbReference type="InterPro" id="IPR013783">
    <property type="entry name" value="Ig-like_fold"/>
</dbReference>
<keyword evidence="1" id="KW-1133">Transmembrane helix</keyword>
<name>A0A645CN85_9ZZZZ</name>
<accession>A0A645CN85</accession>
<keyword evidence="1" id="KW-0812">Transmembrane</keyword>